<reference evidence="1 2" key="1">
    <citation type="submission" date="2016-02" db="EMBL/GenBank/DDBJ databases">
        <title>Genome analysis of coral dinoflagellate symbionts highlights evolutionary adaptations to a symbiotic lifestyle.</title>
        <authorList>
            <person name="Aranda M."/>
            <person name="Li Y."/>
            <person name="Liew Y.J."/>
            <person name="Baumgarten S."/>
            <person name="Simakov O."/>
            <person name="Wilson M."/>
            <person name="Piel J."/>
            <person name="Ashoor H."/>
            <person name="Bougouffa S."/>
            <person name="Bajic V.B."/>
            <person name="Ryu T."/>
            <person name="Ravasi T."/>
            <person name="Bayer T."/>
            <person name="Micklem G."/>
            <person name="Kim H."/>
            <person name="Bhak J."/>
            <person name="Lajeunesse T.C."/>
            <person name="Voolstra C.R."/>
        </authorList>
    </citation>
    <scope>NUCLEOTIDE SEQUENCE [LARGE SCALE GENOMIC DNA]</scope>
    <source>
        <strain evidence="1 2">CCMP2467</strain>
    </source>
</reference>
<comment type="caution">
    <text evidence="1">The sequence shown here is derived from an EMBL/GenBank/DDBJ whole genome shotgun (WGS) entry which is preliminary data.</text>
</comment>
<protein>
    <submittedName>
        <fullName evidence="1">Uncharacterized protein</fullName>
    </submittedName>
</protein>
<proteinExistence type="predicted"/>
<name>A0A1Q9CM96_SYMMI</name>
<dbReference type="EMBL" id="LSRX01001072">
    <property type="protein sequence ID" value="OLP84048.1"/>
    <property type="molecule type" value="Genomic_DNA"/>
</dbReference>
<organism evidence="1 2">
    <name type="scientific">Symbiodinium microadriaticum</name>
    <name type="common">Dinoflagellate</name>
    <name type="synonym">Zooxanthella microadriatica</name>
    <dbReference type="NCBI Taxonomy" id="2951"/>
    <lineage>
        <taxon>Eukaryota</taxon>
        <taxon>Sar</taxon>
        <taxon>Alveolata</taxon>
        <taxon>Dinophyceae</taxon>
        <taxon>Suessiales</taxon>
        <taxon>Symbiodiniaceae</taxon>
        <taxon>Symbiodinium</taxon>
    </lineage>
</organism>
<keyword evidence="2" id="KW-1185">Reference proteome</keyword>
<accession>A0A1Q9CM96</accession>
<dbReference type="OrthoDB" id="10308163at2759"/>
<sequence length="270" mass="30345">MMKRDQMAAPHLRIRIREGQKHDDQFHLYIEDGEVIAVVLQRKRHPRVSKCNAQDGLEKVKYRVSGVGATTIVVLPGTGRPYMKEPKLLLNEYKEQNLRIVEPANVEGGKKGKKWKLDPPKWLATFVHKAGAAYVAGFSRGAFWIGLLVAGLCDVGAIMLDEKEASEQRCARELKGHVSLLGEGKTLVIPAGWWWCAVCTQPSVTLQHDYWGFDNRLGFVDTLWAPFESKQTSVDARNSMRPAFSELRETIAADDGRRTLEDYVVVDGGR</sequence>
<gene>
    <name evidence="1" type="ORF">AK812_SmicGene35116</name>
</gene>
<evidence type="ECO:0000313" key="2">
    <source>
        <dbReference type="Proteomes" id="UP000186817"/>
    </source>
</evidence>
<dbReference type="AlphaFoldDB" id="A0A1Q9CM96"/>
<evidence type="ECO:0000313" key="1">
    <source>
        <dbReference type="EMBL" id="OLP84048.1"/>
    </source>
</evidence>
<dbReference type="Proteomes" id="UP000186817">
    <property type="component" value="Unassembled WGS sequence"/>
</dbReference>